<evidence type="ECO:0000313" key="2">
    <source>
        <dbReference type="Proteomes" id="UP001652663"/>
    </source>
</evidence>
<evidence type="ECO:0000256" key="1">
    <source>
        <dbReference type="SAM" id="MobiDB-lite"/>
    </source>
</evidence>
<evidence type="ECO:0000313" key="3">
    <source>
        <dbReference type="RefSeq" id="XP_070636473.1"/>
    </source>
</evidence>
<dbReference type="GeneID" id="109578611"/>
<feature type="compositionally biased region" description="Basic residues" evidence="1">
    <location>
        <begin position="263"/>
        <end position="274"/>
    </location>
</feature>
<name>A0ABM4RLQ3_BOSIN</name>
<feature type="compositionally biased region" description="Low complexity" evidence="1">
    <location>
        <begin position="35"/>
        <end position="58"/>
    </location>
</feature>
<protein>
    <submittedName>
        <fullName evidence="3">Platelet-derived growth factor subunit A isoform X1</fullName>
    </submittedName>
</protein>
<dbReference type="Proteomes" id="UP001652663">
    <property type="component" value="Chromosome 25"/>
</dbReference>
<proteinExistence type="predicted"/>
<dbReference type="RefSeq" id="XP_070636473.1">
    <property type="nucleotide sequence ID" value="XM_070780372.1"/>
</dbReference>
<organism evidence="2 3">
    <name type="scientific">Bos indicus</name>
    <name type="common">Zebu</name>
    <dbReference type="NCBI Taxonomy" id="9915"/>
    <lineage>
        <taxon>Eukaryota</taxon>
        <taxon>Metazoa</taxon>
        <taxon>Chordata</taxon>
        <taxon>Craniata</taxon>
        <taxon>Vertebrata</taxon>
        <taxon>Euteleostomi</taxon>
        <taxon>Mammalia</taxon>
        <taxon>Eutheria</taxon>
        <taxon>Laurasiatheria</taxon>
        <taxon>Artiodactyla</taxon>
        <taxon>Ruminantia</taxon>
        <taxon>Pecora</taxon>
        <taxon>Bovidae</taxon>
        <taxon>Bovinae</taxon>
        <taxon>Bos</taxon>
    </lineage>
</organism>
<feature type="region of interest" description="Disordered" evidence="1">
    <location>
        <begin position="1"/>
        <end position="116"/>
    </location>
</feature>
<sequence>MWSVRRLPPARQPDPGPVPPAEAPAWHSVGEAPHPTTLAPRPALAPASAGLATSGSTRRCAVPKAACGSSVQGRRTETSPGGDAVQAPGRQPSPGTHSPHAAPGPQAARLGTRSPESLAGPWAPACPLCTSKLWAATPSALAGGLTARPSLFLLPLQGAGLAGLGDVNLGSAGCLVPPWVLCGLGLPWGWLVLGAGSLPFCLVSPASFLQGLREGERAEPPARRAASCSEEAAFPEGEGRLWACLDLRSRGRRHLWGRPAAASRRRLSSARGRRGPLTPEPCPSSAPVPSTVETRSPGPPPPRLPRGRSWKSQSPGLNAEDGGRRHWPLEMCSFVHSCPRRRPPGCPRYQTGAQGPHKASLLLGCCQ</sequence>
<reference evidence="3" key="1">
    <citation type="submission" date="2025-08" db="UniProtKB">
        <authorList>
            <consortium name="RefSeq"/>
        </authorList>
    </citation>
    <scope>IDENTIFICATION</scope>
    <source>
        <tissue evidence="3">Blood</tissue>
    </source>
</reference>
<keyword evidence="2" id="KW-1185">Reference proteome</keyword>
<feature type="region of interest" description="Disordered" evidence="1">
    <location>
        <begin position="259"/>
        <end position="323"/>
    </location>
</feature>
<accession>A0ABM4RLQ3</accession>
<gene>
    <name evidence="3" type="primary">PDGFA</name>
</gene>
<feature type="compositionally biased region" description="Pro residues" evidence="1">
    <location>
        <begin position="10"/>
        <end position="22"/>
    </location>
</feature>